<sequence>MSAYDYIVVGAGSAGCVLANRLSESSGNSVAVVEAGGRDWSPMIHVPVGSGELIRKGAFGWSLFAEPSPRTNNRAIQWPRGKVLGGSSSINGLVYVRGHRSDFDQWAQMGNKGWSYDEVLPYFKKSESHVDRDDAFHGSRGELKITRGALASPLFDAFLDACRQAGHPFTDDFNGSEQHGFGRFDFTVHRARRQSAAVAFLNGARHRKNLEIIPRTHVSRVLFEGKRAVGVEVFRGRQADVLTARHEVILCAGVVGSPHILQLSGIGRPDALASAGVDVLHDLPGVGQNLQDHVQVPFMYGCKQPISFYQLIRMDRAALRMAQAILLKSGPFAHFPVQGGAFLKSDPSLDVPDTQYHFGIALGVRRLRFPRLAGPKDALDRDGYMLAPCNLRPRSRGRVELKSADPFEAPRIDAGYLGDEADRRFFRKAFHQARSIAGQPAFEPYNDGELLPGPAVNSDDEIDDYTRQSLATCHHQVGTCKMGNDPLAVVDDRLQVRGVENLRVADASIMPTLIGGNTNAAAIMIGEKAADFVRIKPGGAK</sequence>
<dbReference type="SUPFAM" id="SSF51905">
    <property type="entry name" value="FAD/NAD(P)-binding domain"/>
    <property type="match status" value="1"/>
</dbReference>
<gene>
    <name evidence="8" type="ORF">F4Y60_13855</name>
</gene>
<dbReference type="InterPro" id="IPR000172">
    <property type="entry name" value="GMC_OxRdtase_N"/>
</dbReference>
<dbReference type="Pfam" id="PF05199">
    <property type="entry name" value="GMC_oxred_C"/>
    <property type="match status" value="1"/>
</dbReference>
<keyword evidence="8" id="KW-0560">Oxidoreductase</keyword>
<dbReference type="NCBIfam" id="NF002550">
    <property type="entry name" value="PRK02106.1"/>
    <property type="match status" value="1"/>
</dbReference>
<dbReference type="Gene3D" id="3.50.50.60">
    <property type="entry name" value="FAD/NAD(P)-binding domain"/>
    <property type="match status" value="1"/>
</dbReference>
<evidence type="ECO:0000256" key="3">
    <source>
        <dbReference type="ARBA" id="ARBA00022630"/>
    </source>
</evidence>
<evidence type="ECO:0000256" key="5">
    <source>
        <dbReference type="PIRSR" id="PIRSR000137-2"/>
    </source>
</evidence>
<comment type="similarity">
    <text evidence="2 6">Belongs to the GMC oxidoreductase family.</text>
</comment>
<evidence type="ECO:0000313" key="8">
    <source>
        <dbReference type="EMBL" id="MXY35137.1"/>
    </source>
</evidence>
<dbReference type="AlphaFoldDB" id="A0A6B0Y566"/>
<dbReference type="EMBL" id="VXRY01000570">
    <property type="protein sequence ID" value="MXY35137.1"/>
    <property type="molecule type" value="Genomic_DNA"/>
</dbReference>
<dbReference type="GO" id="GO:0008812">
    <property type="term" value="F:choline dehydrogenase activity"/>
    <property type="evidence" value="ECO:0007669"/>
    <property type="project" value="UniProtKB-EC"/>
</dbReference>
<evidence type="ECO:0000259" key="7">
    <source>
        <dbReference type="PROSITE" id="PS00623"/>
    </source>
</evidence>
<accession>A0A6B0Y566</accession>
<dbReference type="Gene3D" id="3.30.560.10">
    <property type="entry name" value="Glucose Oxidase, domain 3"/>
    <property type="match status" value="1"/>
</dbReference>
<name>A0A6B0Y566_9RHOB</name>
<dbReference type="PIRSF" id="PIRSF000137">
    <property type="entry name" value="Alcohol_oxidase"/>
    <property type="match status" value="1"/>
</dbReference>
<evidence type="ECO:0000256" key="1">
    <source>
        <dbReference type="ARBA" id="ARBA00001974"/>
    </source>
</evidence>
<dbReference type="PROSITE" id="PS00623">
    <property type="entry name" value="GMC_OXRED_1"/>
    <property type="match status" value="1"/>
</dbReference>
<dbReference type="PANTHER" id="PTHR11552">
    <property type="entry name" value="GLUCOSE-METHANOL-CHOLINE GMC OXIDOREDUCTASE"/>
    <property type="match status" value="1"/>
</dbReference>
<dbReference type="Pfam" id="PF00732">
    <property type="entry name" value="GMC_oxred_N"/>
    <property type="match status" value="1"/>
</dbReference>
<dbReference type="GO" id="GO:0050660">
    <property type="term" value="F:flavin adenine dinucleotide binding"/>
    <property type="evidence" value="ECO:0007669"/>
    <property type="project" value="InterPro"/>
</dbReference>
<protein>
    <submittedName>
        <fullName evidence="8">Choline dehydrogenase</fullName>
        <ecNumber evidence="8">1.1.99.1</ecNumber>
    </submittedName>
</protein>
<organism evidence="8">
    <name type="scientific">Boseongicola sp. SB0664_bin_43</name>
    <dbReference type="NCBI Taxonomy" id="2604844"/>
    <lineage>
        <taxon>Bacteria</taxon>
        <taxon>Pseudomonadati</taxon>
        <taxon>Pseudomonadota</taxon>
        <taxon>Alphaproteobacteria</taxon>
        <taxon>Rhodobacterales</taxon>
        <taxon>Paracoccaceae</taxon>
        <taxon>Boseongicola</taxon>
    </lineage>
</organism>
<feature type="binding site" evidence="5">
    <location>
        <position position="218"/>
    </location>
    <ligand>
        <name>FAD</name>
        <dbReference type="ChEBI" id="CHEBI:57692"/>
    </ligand>
</feature>
<dbReference type="EC" id="1.1.99.1" evidence="8"/>
<evidence type="ECO:0000256" key="4">
    <source>
        <dbReference type="ARBA" id="ARBA00022827"/>
    </source>
</evidence>
<feature type="domain" description="Glucose-methanol-choline oxidoreductase N-terminal" evidence="7">
    <location>
        <begin position="81"/>
        <end position="104"/>
    </location>
</feature>
<dbReference type="InterPro" id="IPR012132">
    <property type="entry name" value="GMC_OxRdtase"/>
</dbReference>
<comment type="cofactor">
    <cofactor evidence="1 5">
        <name>FAD</name>
        <dbReference type="ChEBI" id="CHEBI:57692"/>
    </cofactor>
</comment>
<comment type="caution">
    <text evidence="8">The sequence shown here is derived from an EMBL/GenBank/DDBJ whole genome shotgun (WGS) entry which is preliminary data.</text>
</comment>
<reference evidence="8" key="1">
    <citation type="submission" date="2019-09" db="EMBL/GenBank/DDBJ databases">
        <title>Characterisation of the sponge microbiome using genome-centric metagenomics.</title>
        <authorList>
            <person name="Engelberts J.P."/>
            <person name="Robbins S.J."/>
            <person name="De Goeij J.M."/>
            <person name="Aranda M."/>
            <person name="Bell S.C."/>
            <person name="Webster N.S."/>
        </authorList>
    </citation>
    <scope>NUCLEOTIDE SEQUENCE</scope>
    <source>
        <strain evidence="8">SB0664_bin_43</strain>
    </source>
</reference>
<dbReference type="InterPro" id="IPR007867">
    <property type="entry name" value="GMC_OxRtase_C"/>
</dbReference>
<dbReference type="PANTHER" id="PTHR11552:SF147">
    <property type="entry name" value="CHOLINE DEHYDROGENASE, MITOCHONDRIAL"/>
    <property type="match status" value="1"/>
</dbReference>
<dbReference type="SUPFAM" id="SSF54373">
    <property type="entry name" value="FAD-linked reductases, C-terminal domain"/>
    <property type="match status" value="1"/>
</dbReference>
<feature type="binding site" evidence="5">
    <location>
        <begin position="91"/>
        <end position="94"/>
    </location>
    <ligand>
        <name>FAD</name>
        <dbReference type="ChEBI" id="CHEBI:57692"/>
    </ligand>
</feature>
<keyword evidence="3 6" id="KW-0285">Flavoprotein</keyword>
<evidence type="ECO:0000256" key="2">
    <source>
        <dbReference type="ARBA" id="ARBA00010790"/>
    </source>
</evidence>
<evidence type="ECO:0000256" key="6">
    <source>
        <dbReference type="RuleBase" id="RU003968"/>
    </source>
</evidence>
<dbReference type="InterPro" id="IPR036188">
    <property type="entry name" value="FAD/NAD-bd_sf"/>
</dbReference>
<keyword evidence="4 5" id="KW-0274">FAD</keyword>
<feature type="binding site" evidence="5">
    <location>
        <position position="83"/>
    </location>
    <ligand>
        <name>FAD</name>
        <dbReference type="ChEBI" id="CHEBI:57692"/>
    </ligand>
</feature>
<proteinExistence type="inferred from homology"/>